<name>A0ABS7XVC3_9FLAO</name>
<proteinExistence type="predicted"/>
<reference evidence="2" key="1">
    <citation type="submission" date="2023-07" db="EMBL/GenBank/DDBJ databases">
        <authorList>
            <person name="Yue Y."/>
        </authorList>
    </citation>
    <scope>NUCLEOTIDE SEQUENCE [LARGE SCALE GENOMIC DNA]</scope>
    <source>
        <strain evidence="2">D23</strain>
    </source>
</reference>
<dbReference type="Proteomes" id="UP001198901">
    <property type="component" value="Unassembled WGS sequence"/>
</dbReference>
<sequence>MKFKISILLITFGTLMNCGSSKEKLSSKERSENLEQIRSALESKSFQFNAEFAFPLQSNDVIMVTNELMRGSQNLGGQVNLSGNYDFFKINGDTTEGKLSYFGEMRNVGYNDIADNSIIFSGVPINYSVEEKKNGEKIIIQFDAKNQVETFRIRMVVFNNYDSNVIIYGSNRTAIRYTGNFALLSE</sequence>
<protein>
    <submittedName>
        <fullName evidence="1">DUF4251 domain-containing protein</fullName>
    </submittedName>
</protein>
<dbReference type="Pfam" id="PF14059">
    <property type="entry name" value="DUF4251"/>
    <property type="match status" value="1"/>
</dbReference>
<dbReference type="RefSeq" id="WP_224528625.1">
    <property type="nucleotide sequence ID" value="NZ_JAIUJR010000005.1"/>
</dbReference>
<evidence type="ECO:0000313" key="1">
    <source>
        <dbReference type="EMBL" id="MCA0132776.1"/>
    </source>
</evidence>
<evidence type="ECO:0000313" key="2">
    <source>
        <dbReference type="Proteomes" id="UP001198901"/>
    </source>
</evidence>
<accession>A0ABS7XVC3</accession>
<organism evidence="1 2">
    <name type="scientific">Winogradskyella alexanderae</name>
    <dbReference type="NCBI Taxonomy" id="2877123"/>
    <lineage>
        <taxon>Bacteria</taxon>
        <taxon>Pseudomonadati</taxon>
        <taxon>Bacteroidota</taxon>
        <taxon>Flavobacteriia</taxon>
        <taxon>Flavobacteriales</taxon>
        <taxon>Flavobacteriaceae</taxon>
        <taxon>Winogradskyella</taxon>
    </lineage>
</organism>
<keyword evidence="2" id="KW-1185">Reference proteome</keyword>
<gene>
    <name evidence="1" type="ORF">LBU54_09285</name>
</gene>
<comment type="caution">
    <text evidence="1">The sequence shown here is derived from an EMBL/GenBank/DDBJ whole genome shotgun (WGS) entry which is preliminary data.</text>
</comment>
<dbReference type="EMBL" id="JAIUJR010000005">
    <property type="protein sequence ID" value="MCA0132776.1"/>
    <property type="molecule type" value="Genomic_DNA"/>
</dbReference>
<dbReference type="InterPro" id="IPR025347">
    <property type="entry name" value="DUF4251"/>
</dbReference>
<dbReference type="Gene3D" id="2.40.128.410">
    <property type="match status" value="1"/>
</dbReference>